<dbReference type="EC" id="2.1.1.223" evidence="6"/>
<keyword evidence="3 6" id="KW-0808">Transferase</keyword>
<dbReference type="InterPro" id="IPR025714">
    <property type="entry name" value="Methyltranfer_dom"/>
</dbReference>
<evidence type="ECO:0000259" key="7">
    <source>
        <dbReference type="Pfam" id="PF13847"/>
    </source>
</evidence>
<evidence type="ECO:0000256" key="4">
    <source>
        <dbReference type="ARBA" id="ARBA00022691"/>
    </source>
</evidence>
<dbReference type="Pfam" id="PF13847">
    <property type="entry name" value="Methyltransf_31"/>
    <property type="match status" value="1"/>
</dbReference>
<name>A0A940DNV7_9BACT</name>
<dbReference type="PANTHER" id="PTHR47739">
    <property type="entry name" value="TRNA1(VAL) (ADENINE(37)-N6)-METHYLTRANSFERASE"/>
    <property type="match status" value="1"/>
</dbReference>
<protein>
    <recommendedName>
        <fullName evidence="6">tRNA1(Val) (adenine(37)-N6)-methyltransferase</fullName>
        <ecNumber evidence="6">2.1.1.223</ecNumber>
    </recommendedName>
    <alternativeName>
        <fullName evidence="6">tRNA m6A37 methyltransferase</fullName>
    </alternativeName>
</protein>
<evidence type="ECO:0000256" key="6">
    <source>
        <dbReference type="HAMAP-Rule" id="MF_01872"/>
    </source>
</evidence>
<dbReference type="PROSITE" id="PS00092">
    <property type="entry name" value="N6_MTASE"/>
    <property type="match status" value="1"/>
</dbReference>
<comment type="catalytic activity">
    <reaction evidence="6">
        <text>adenosine(37) in tRNA1(Val) + S-adenosyl-L-methionine = N(6)-methyladenosine(37) in tRNA1(Val) + S-adenosyl-L-homocysteine + H(+)</text>
        <dbReference type="Rhea" id="RHEA:43160"/>
        <dbReference type="Rhea" id="RHEA-COMP:10369"/>
        <dbReference type="Rhea" id="RHEA-COMP:10370"/>
        <dbReference type="ChEBI" id="CHEBI:15378"/>
        <dbReference type="ChEBI" id="CHEBI:57856"/>
        <dbReference type="ChEBI" id="CHEBI:59789"/>
        <dbReference type="ChEBI" id="CHEBI:74411"/>
        <dbReference type="ChEBI" id="CHEBI:74449"/>
        <dbReference type="EC" id="2.1.1.223"/>
    </reaction>
</comment>
<comment type="caution">
    <text evidence="8">The sequence shown here is derived from an EMBL/GenBank/DDBJ whole genome shotgun (WGS) entry which is preliminary data.</text>
</comment>
<dbReference type="InterPro" id="IPR050210">
    <property type="entry name" value="tRNA_Adenine-N(6)_MTase"/>
</dbReference>
<comment type="function">
    <text evidence="6">Specifically methylates the adenine in position 37 of tRNA(1)(Val) (anticodon cmo5UAC).</text>
</comment>
<keyword evidence="2 6" id="KW-0489">Methyltransferase</keyword>
<dbReference type="SUPFAM" id="SSF53335">
    <property type="entry name" value="S-adenosyl-L-methionine-dependent methyltransferases"/>
    <property type="match status" value="1"/>
</dbReference>
<evidence type="ECO:0000256" key="5">
    <source>
        <dbReference type="ARBA" id="ARBA00022694"/>
    </source>
</evidence>
<dbReference type="InterPro" id="IPR002052">
    <property type="entry name" value="DNA_methylase_N6_adenine_CS"/>
</dbReference>
<dbReference type="InterPro" id="IPR022882">
    <property type="entry name" value="tRNA_adenine-N6_MeTrfase"/>
</dbReference>
<evidence type="ECO:0000313" key="9">
    <source>
        <dbReference type="Proteomes" id="UP000771749"/>
    </source>
</evidence>
<dbReference type="GO" id="GO:0008033">
    <property type="term" value="P:tRNA processing"/>
    <property type="evidence" value="ECO:0007669"/>
    <property type="project" value="UniProtKB-UniRule"/>
</dbReference>
<dbReference type="AlphaFoldDB" id="A0A940DNV7"/>
<proteinExistence type="inferred from homology"/>
<dbReference type="Proteomes" id="UP000771749">
    <property type="component" value="Unassembled WGS sequence"/>
</dbReference>
<reference evidence="8" key="2">
    <citation type="journal article" date="2021" name="PeerJ">
        <title>Extensive microbial diversity within the chicken gut microbiome revealed by metagenomics and culture.</title>
        <authorList>
            <person name="Gilroy R."/>
            <person name="Ravi A."/>
            <person name="Getino M."/>
            <person name="Pursley I."/>
            <person name="Horton D.L."/>
            <person name="Alikhan N.F."/>
            <person name="Baker D."/>
            <person name="Gharbi K."/>
            <person name="Hall N."/>
            <person name="Watson M."/>
            <person name="Adriaenssens E.M."/>
            <person name="Foster-Nyarko E."/>
            <person name="Jarju S."/>
            <person name="Secka A."/>
            <person name="Antonio M."/>
            <person name="Oren A."/>
            <person name="Chaudhuri R.R."/>
            <person name="La Ragione R."/>
            <person name="Hildebrand F."/>
            <person name="Pallen M.J."/>
        </authorList>
    </citation>
    <scope>NUCLEOTIDE SEQUENCE</scope>
    <source>
        <strain evidence="8">F1-3629</strain>
    </source>
</reference>
<dbReference type="EMBL" id="JADIMJ010000089">
    <property type="protein sequence ID" value="MBO8454279.1"/>
    <property type="molecule type" value="Genomic_DNA"/>
</dbReference>
<organism evidence="8 9">
    <name type="scientific">Candidatus Cryptobacteroides gallistercoris</name>
    <dbReference type="NCBI Taxonomy" id="2840765"/>
    <lineage>
        <taxon>Bacteria</taxon>
        <taxon>Pseudomonadati</taxon>
        <taxon>Bacteroidota</taxon>
        <taxon>Bacteroidia</taxon>
        <taxon>Bacteroidales</taxon>
        <taxon>Candidatus Cryptobacteroides</taxon>
    </lineage>
</organism>
<sequence>MTDNIDTQTCGPEHEESVFRFRRFSVINRRSAMKVNTDGVLLGAAMTLEGNERQLLDIGTGTGTIALMAAQRLSELRTEENLPDKFVVTGIDIDPDSAAEAEENFRRSCWKDRLTAIHASLNDFSASCDADTCFDMIFSNPPYYGGDLKAPDPRRCNARHAGSLSWTDIIGFAAEYLSENGHLSLILPSDQKNDLNRHAASCGLYMFRLVYIRTVPRKNPKRILAEFSRKLTRTPQEETISIQEAGTWSEKYRSLLSDFLINL</sequence>
<dbReference type="HAMAP" id="MF_01872">
    <property type="entry name" value="tRNA_methyltr_YfiC"/>
    <property type="match status" value="1"/>
</dbReference>
<keyword evidence="4 6" id="KW-0949">S-adenosyl-L-methionine</keyword>
<dbReference type="PANTHER" id="PTHR47739:SF1">
    <property type="entry name" value="TRNA1(VAL) (ADENINE(37)-N6)-METHYLTRANSFERASE"/>
    <property type="match status" value="1"/>
</dbReference>
<evidence type="ECO:0000256" key="1">
    <source>
        <dbReference type="ARBA" id="ARBA00022490"/>
    </source>
</evidence>
<accession>A0A940DNV7</accession>
<dbReference type="GO" id="GO:0032259">
    <property type="term" value="P:methylation"/>
    <property type="evidence" value="ECO:0007669"/>
    <property type="project" value="UniProtKB-KW"/>
</dbReference>
<evidence type="ECO:0000256" key="2">
    <source>
        <dbReference type="ARBA" id="ARBA00022603"/>
    </source>
</evidence>
<evidence type="ECO:0000313" key="8">
    <source>
        <dbReference type="EMBL" id="MBO8454279.1"/>
    </source>
</evidence>
<comment type="subcellular location">
    <subcellularLocation>
        <location evidence="6">Cytoplasm</location>
    </subcellularLocation>
</comment>
<dbReference type="InterPro" id="IPR029063">
    <property type="entry name" value="SAM-dependent_MTases_sf"/>
</dbReference>
<gene>
    <name evidence="8" type="ORF">IAC07_06105</name>
</gene>
<dbReference type="PRINTS" id="PR00507">
    <property type="entry name" value="N12N6MTFRASE"/>
</dbReference>
<keyword evidence="5 6" id="KW-0819">tRNA processing</keyword>
<comment type="similarity">
    <text evidence="6">Belongs to the methyltransferase superfamily. tRNA (adenine-N(6)-)-methyltransferase family.</text>
</comment>
<feature type="domain" description="Methyltransferase" evidence="7">
    <location>
        <begin position="54"/>
        <end position="143"/>
    </location>
</feature>
<dbReference type="CDD" id="cd02440">
    <property type="entry name" value="AdoMet_MTases"/>
    <property type="match status" value="1"/>
</dbReference>
<reference evidence="8" key="1">
    <citation type="submission" date="2020-10" db="EMBL/GenBank/DDBJ databases">
        <authorList>
            <person name="Gilroy R."/>
        </authorList>
    </citation>
    <scope>NUCLEOTIDE SEQUENCE</scope>
    <source>
        <strain evidence="8">F1-3629</strain>
    </source>
</reference>
<dbReference type="GO" id="GO:0003676">
    <property type="term" value="F:nucleic acid binding"/>
    <property type="evidence" value="ECO:0007669"/>
    <property type="project" value="InterPro"/>
</dbReference>
<keyword evidence="1 6" id="KW-0963">Cytoplasm</keyword>
<evidence type="ECO:0000256" key="3">
    <source>
        <dbReference type="ARBA" id="ARBA00022679"/>
    </source>
</evidence>
<dbReference type="Gene3D" id="3.40.50.150">
    <property type="entry name" value="Vaccinia Virus protein VP39"/>
    <property type="match status" value="1"/>
</dbReference>
<dbReference type="GO" id="GO:0005737">
    <property type="term" value="C:cytoplasm"/>
    <property type="evidence" value="ECO:0007669"/>
    <property type="project" value="UniProtKB-SubCell"/>
</dbReference>
<dbReference type="GO" id="GO:0016430">
    <property type="term" value="F:tRNA (adenine-N6)-methyltransferase activity"/>
    <property type="evidence" value="ECO:0007669"/>
    <property type="project" value="UniProtKB-UniRule"/>
</dbReference>